<dbReference type="GO" id="GO:0050567">
    <property type="term" value="F:glutaminyl-tRNA synthase (glutamine-hydrolyzing) activity"/>
    <property type="evidence" value="ECO:0007669"/>
    <property type="project" value="UniProtKB-UniRule"/>
</dbReference>
<reference evidence="10 11" key="1">
    <citation type="journal article" date="2018" name="Environ. Microbiol.">
        <title>Novel energy conservation strategies and behaviour of Pelotomaculum schinkii driving syntrophic propionate catabolism.</title>
        <authorList>
            <person name="Hidalgo-Ahumada C.A.P."/>
            <person name="Nobu M.K."/>
            <person name="Narihiro T."/>
            <person name="Tamaki H."/>
            <person name="Liu W.T."/>
            <person name="Kamagata Y."/>
            <person name="Stams A.J.M."/>
            <person name="Imachi H."/>
            <person name="Sousa D.Z."/>
        </authorList>
    </citation>
    <scope>NUCLEOTIDE SEQUENCE [LARGE SCALE GENOMIC DNA]</scope>
    <source>
        <strain evidence="10 11">MGP</strain>
    </source>
</reference>
<feature type="active site" description="Charge relay system" evidence="8">
    <location>
        <position position="79"/>
    </location>
</feature>
<dbReference type="EC" id="6.3.5.7" evidence="8"/>
<dbReference type="HAMAP" id="MF_00120">
    <property type="entry name" value="GatA"/>
    <property type="match status" value="1"/>
</dbReference>
<dbReference type="PANTHER" id="PTHR11895">
    <property type="entry name" value="TRANSAMIDASE"/>
    <property type="match status" value="1"/>
</dbReference>
<evidence type="ECO:0000256" key="1">
    <source>
        <dbReference type="ARBA" id="ARBA00008069"/>
    </source>
</evidence>
<dbReference type="EMBL" id="QFFZ01000088">
    <property type="protein sequence ID" value="TEB06471.1"/>
    <property type="molecule type" value="Genomic_DNA"/>
</dbReference>
<evidence type="ECO:0000256" key="3">
    <source>
        <dbReference type="ARBA" id="ARBA00022741"/>
    </source>
</evidence>
<feature type="domain" description="Amidase" evidence="9">
    <location>
        <begin position="25"/>
        <end position="466"/>
    </location>
</feature>
<keyword evidence="5 8" id="KW-0648">Protein biosynthesis</keyword>
<dbReference type="Gene3D" id="3.90.1300.10">
    <property type="entry name" value="Amidase signature (AS) domain"/>
    <property type="match status" value="1"/>
</dbReference>
<evidence type="ECO:0000313" key="11">
    <source>
        <dbReference type="Proteomes" id="UP000297597"/>
    </source>
</evidence>
<keyword evidence="2 8" id="KW-0436">Ligase</keyword>
<dbReference type="InterPro" id="IPR000120">
    <property type="entry name" value="Amidase"/>
</dbReference>
<keyword evidence="11" id="KW-1185">Reference proteome</keyword>
<dbReference type="AlphaFoldDB" id="A0A4Y7RCL4"/>
<keyword evidence="3 8" id="KW-0547">Nucleotide-binding</keyword>
<comment type="caution">
    <text evidence="10">The sequence shown here is derived from an EMBL/GenBank/DDBJ whole genome shotgun (WGS) entry which is preliminary data.</text>
</comment>
<evidence type="ECO:0000313" key="10">
    <source>
        <dbReference type="EMBL" id="TEB06471.1"/>
    </source>
</evidence>
<evidence type="ECO:0000256" key="6">
    <source>
        <dbReference type="ARBA" id="ARBA00025295"/>
    </source>
</evidence>
<dbReference type="NCBIfam" id="TIGR00132">
    <property type="entry name" value="gatA"/>
    <property type="match status" value="1"/>
</dbReference>
<evidence type="ECO:0000256" key="2">
    <source>
        <dbReference type="ARBA" id="ARBA00022598"/>
    </source>
</evidence>
<dbReference type="InterPro" id="IPR023631">
    <property type="entry name" value="Amidase_dom"/>
</dbReference>
<sequence>MQLFRQTAHELHSLLINKEISAVELNEAVFDRIASVEEKVGAYLSRIRERALERARVIDEQIRKGEKILPLSGIPVAIKDNMCTDGITTTAGSKILANFVPPYSATVVKKLDAAGAVMVGKTNLDEFAMGSSTENSAFFTTRNPWDTSRVPGGSSGGSAAAVAAGEAVCSLGSDTGGSIRLPASFCGVVGMKPTYGAVSRFGLIAYASSLDQIGPFTRDVTDCALMLNIICGHDPLDSTSADFQAPDYTQFLINDVRGMKIGVPEEYMAEGIAPEVHGLIRKALELLESLGANVEYTTLPHTEYALPTYYLIAPAEASSNLARYDGVRYGLRAEDSEDIIDMFMKTRSQGFGSEVKRRIMLGTYALSAGYYDAYYLKALKVRTLIKEDFDRAFEKYDLLVSPVSPTTAFRIGEKTDDPLQMYLSDVCTISVNLAGIPGMSVPCGFAGGLPVGLQLMGRHFNEGTLLRAAYTFEQNTSYHKEFPAL</sequence>
<comment type="function">
    <text evidence="6 8">Allows the formation of correctly charged Gln-tRNA(Gln) through the transamidation of misacylated Glu-tRNA(Gln) in organisms which lack glutaminyl-tRNA synthetase. The reaction takes place in the presence of glutamine and ATP through an activated gamma-phospho-Glu-tRNA(Gln).</text>
</comment>
<keyword evidence="10" id="KW-0808">Transferase</keyword>
<accession>A0A4Y7RCL4</accession>
<feature type="active site" description="Acyl-ester intermediate" evidence="8">
    <location>
        <position position="178"/>
    </location>
</feature>
<dbReference type="InterPro" id="IPR004412">
    <property type="entry name" value="GatA"/>
</dbReference>
<name>A0A4Y7RCL4_9FIRM</name>
<comment type="catalytic activity">
    <reaction evidence="7 8">
        <text>L-glutamyl-tRNA(Gln) + L-glutamine + ATP + H2O = L-glutaminyl-tRNA(Gln) + L-glutamate + ADP + phosphate + H(+)</text>
        <dbReference type="Rhea" id="RHEA:17521"/>
        <dbReference type="Rhea" id="RHEA-COMP:9681"/>
        <dbReference type="Rhea" id="RHEA-COMP:9684"/>
        <dbReference type="ChEBI" id="CHEBI:15377"/>
        <dbReference type="ChEBI" id="CHEBI:15378"/>
        <dbReference type="ChEBI" id="CHEBI:29985"/>
        <dbReference type="ChEBI" id="CHEBI:30616"/>
        <dbReference type="ChEBI" id="CHEBI:43474"/>
        <dbReference type="ChEBI" id="CHEBI:58359"/>
        <dbReference type="ChEBI" id="CHEBI:78520"/>
        <dbReference type="ChEBI" id="CHEBI:78521"/>
        <dbReference type="ChEBI" id="CHEBI:456216"/>
        <dbReference type="EC" id="6.3.5.7"/>
    </reaction>
</comment>
<dbReference type="Pfam" id="PF01425">
    <property type="entry name" value="Amidase"/>
    <property type="match status" value="1"/>
</dbReference>
<dbReference type="InterPro" id="IPR036928">
    <property type="entry name" value="AS_sf"/>
</dbReference>
<evidence type="ECO:0000259" key="9">
    <source>
        <dbReference type="Pfam" id="PF01425"/>
    </source>
</evidence>
<dbReference type="GO" id="GO:0005524">
    <property type="term" value="F:ATP binding"/>
    <property type="evidence" value="ECO:0007669"/>
    <property type="project" value="UniProtKB-KW"/>
</dbReference>
<dbReference type="OrthoDB" id="9811471at2"/>
<keyword evidence="4 8" id="KW-0067">ATP-binding</keyword>
<dbReference type="GO" id="GO:0006412">
    <property type="term" value="P:translation"/>
    <property type="evidence" value="ECO:0007669"/>
    <property type="project" value="UniProtKB-UniRule"/>
</dbReference>
<dbReference type="PROSITE" id="PS00571">
    <property type="entry name" value="AMIDASES"/>
    <property type="match status" value="1"/>
</dbReference>
<dbReference type="GO" id="GO:0030956">
    <property type="term" value="C:glutamyl-tRNA(Gln) amidotransferase complex"/>
    <property type="evidence" value="ECO:0007669"/>
    <property type="project" value="InterPro"/>
</dbReference>
<dbReference type="PANTHER" id="PTHR11895:SF151">
    <property type="entry name" value="GLUTAMYL-TRNA(GLN) AMIDOTRANSFERASE SUBUNIT A"/>
    <property type="match status" value="1"/>
</dbReference>
<evidence type="ECO:0000256" key="7">
    <source>
        <dbReference type="ARBA" id="ARBA00047407"/>
    </source>
</evidence>
<evidence type="ECO:0000256" key="8">
    <source>
        <dbReference type="HAMAP-Rule" id="MF_00120"/>
    </source>
</evidence>
<comment type="subunit">
    <text evidence="8">Heterotrimer of A, B and C subunits.</text>
</comment>
<organism evidence="10 11">
    <name type="scientific">Pelotomaculum propionicicum</name>
    <dbReference type="NCBI Taxonomy" id="258475"/>
    <lineage>
        <taxon>Bacteria</taxon>
        <taxon>Bacillati</taxon>
        <taxon>Bacillota</taxon>
        <taxon>Clostridia</taxon>
        <taxon>Eubacteriales</taxon>
        <taxon>Desulfotomaculaceae</taxon>
        <taxon>Pelotomaculum</taxon>
    </lineage>
</organism>
<comment type="similarity">
    <text evidence="1 8">Belongs to the amidase family. GatA subfamily.</text>
</comment>
<dbReference type="RefSeq" id="WP_134216095.1">
    <property type="nucleotide sequence ID" value="NZ_QFFZ01000088.1"/>
</dbReference>
<dbReference type="Proteomes" id="UP000297597">
    <property type="component" value="Unassembled WGS sequence"/>
</dbReference>
<dbReference type="InterPro" id="IPR020556">
    <property type="entry name" value="Amidase_CS"/>
</dbReference>
<dbReference type="SUPFAM" id="SSF75304">
    <property type="entry name" value="Amidase signature (AS) enzymes"/>
    <property type="match status" value="1"/>
</dbReference>
<feature type="active site" description="Charge relay system" evidence="8">
    <location>
        <position position="154"/>
    </location>
</feature>
<evidence type="ECO:0000256" key="4">
    <source>
        <dbReference type="ARBA" id="ARBA00022840"/>
    </source>
</evidence>
<dbReference type="GO" id="GO:0016740">
    <property type="term" value="F:transferase activity"/>
    <property type="evidence" value="ECO:0007669"/>
    <property type="project" value="UniProtKB-KW"/>
</dbReference>
<evidence type="ECO:0000256" key="5">
    <source>
        <dbReference type="ARBA" id="ARBA00022917"/>
    </source>
</evidence>
<protein>
    <recommendedName>
        <fullName evidence="8">Glutamyl-tRNA(Gln) amidotransferase subunit A</fullName>
        <shortName evidence="8">Glu-ADT subunit A</shortName>
        <ecNumber evidence="8">6.3.5.7</ecNumber>
    </recommendedName>
</protein>
<proteinExistence type="inferred from homology"/>
<gene>
    <name evidence="8 10" type="primary">gatA</name>
    <name evidence="10" type="ORF">Pmgp_03709</name>
</gene>